<dbReference type="EMBL" id="BAAATE010000061">
    <property type="protein sequence ID" value="GAA2700531.1"/>
    <property type="molecule type" value="Genomic_DNA"/>
</dbReference>
<organism evidence="2 3">
    <name type="scientific">Nonomuraea recticatena</name>
    <dbReference type="NCBI Taxonomy" id="46178"/>
    <lineage>
        <taxon>Bacteria</taxon>
        <taxon>Bacillati</taxon>
        <taxon>Actinomycetota</taxon>
        <taxon>Actinomycetes</taxon>
        <taxon>Streptosporangiales</taxon>
        <taxon>Streptosporangiaceae</taxon>
        <taxon>Nonomuraea</taxon>
    </lineage>
</organism>
<proteinExistence type="predicted"/>
<feature type="region of interest" description="Disordered" evidence="1">
    <location>
        <begin position="53"/>
        <end position="83"/>
    </location>
</feature>
<protein>
    <submittedName>
        <fullName evidence="2">Uncharacterized protein</fullName>
    </submittedName>
</protein>
<evidence type="ECO:0000313" key="3">
    <source>
        <dbReference type="Proteomes" id="UP001501666"/>
    </source>
</evidence>
<gene>
    <name evidence="2" type="ORF">GCM10010412_097730</name>
</gene>
<evidence type="ECO:0000313" key="2">
    <source>
        <dbReference type="EMBL" id="GAA2700531.1"/>
    </source>
</evidence>
<accession>A0ABP6FVA9</accession>
<evidence type="ECO:0000256" key="1">
    <source>
        <dbReference type="SAM" id="MobiDB-lite"/>
    </source>
</evidence>
<keyword evidence="3" id="KW-1185">Reference proteome</keyword>
<name>A0ABP6FVA9_9ACTN</name>
<reference evidence="3" key="1">
    <citation type="journal article" date="2019" name="Int. J. Syst. Evol. Microbiol.">
        <title>The Global Catalogue of Microorganisms (GCM) 10K type strain sequencing project: providing services to taxonomists for standard genome sequencing and annotation.</title>
        <authorList>
            <consortium name="The Broad Institute Genomics Platform"/>
            <consortium name="The Broad Institute Genome Sequencing Center for Infectious Disease"/>
            <person name="Wu L."/>
            <person name="Ma J."/>
        </authorList>
    </citation>
    <scope>NUCLEOTIDE SEQUENCE [LARGE SCALE GENOMIC DNA]</scope>
    <source>
        <strain evidence="3">JCM 6835</strain>
    </source>
</reference>
<comment type="caution">
    <text evidence="2">The sequence shown here is derived from an EMBL/GenBank/DDBJ whole genome shotgun (WGS) entry which is preliminary data.</text>
</comment>
<sequence>MARARAGPAGIAVVRIVSVAGATTAAPSPWIVRAAISSSGVVASPPARPAIANTARPAAKVRLRPNRSAVRPPSSRNPAKVRM</sequence>
<dbReference type="Proteomes" id="UP001501666">
    <property type="component" value="Unassembled WGS sequence"/>
</dbReference>